<dbReference type="AlphaFoldDB" id="A0A484MBW6"/>
<keyword evidence="2" id="KW-1185">Reference proteome</keyword>
<name>A0A484MBW6_9ASTE</name>
<sequence length="87" mass="10098">MFIDIPEILDSNYPLTSGLIYAILRLLKRRTFYTKNVALHLRNPQNQTVCDFVKKRWRYAQNTEGCPIVTEMTKLANFDVVSTPAHP</sequence>
<dbReference type="Proteomes" id="UP000595140">
    <property type="component" value="Unassembled WGS sequence"/>
</dbReference>
<protein>
    <submittedName>
        <fullName evidence="1">Uncharacterized protein</fullName>
    </submittedName>
</protein>
<dbReference type="EMBL" id="OOIL02002950">
    <property type="protein sequence ID" value="VFQ85598.1"/>
    <property type="molecule type" value="Genomic_DNA"/>
</dbReference>
<organism evidence="1 2">
    <name type="scientific">Cuscuta campestris</name>
    <dbReference type="NCBI Taxonomy" id="132261"/>
    <lineage>
        <taxon>Eukaryota</taxon>
        <taxon>Viridiplantae</taxon>
        <taxon>Streptophyta</taxon>
        <taxon>Embryophyta</taxon>
        <taxon>Tracheophyta</taxon>
        <taxon>Spermatophyta</taxon>
        <taxon>Magnoliopsida</taxon>
        <taxon>eudicotyledons</taxon>
        <taxon>Gunneridae</taxon>
        <taxon>Pentapetalae</taxon>
        <taxon>asterids</taxon>
        <taxon>lamiids</taxon>
        <taxon>Solanales</taxon>
        <taxon>Convolvulaceae</taxon>
        <taxon>Cuscuteae</taxon>
        <taxon>Cuscuta</taxon>
        <taxon>Cuscuta subgen. Grammica</taxon>
        <taxon>Cuscuta sect. Cleistogrammica</taxon>
    </lineage>
</organism>
<proteinExistence type="predicted"/>
<accession>A0A484MBW6</accession>
<reference evidence="1 2" key="1">
    <citation type="submission" date="2018-04" db="EMBL/GenBank/DDBJ databases">
        <authorList>
            <person name="Vogel A."/>
        </authorList>
    </citation>
    <scope>NUCLEOTIDE SEQUENCE [LARGE SCALE GENOMIC DNA]</scope>
</reference>
<evidence type="ECO:0000313" key="1">
    <source>
        <dbReference type="EMBL" id="VFQ85598.1"/>
    </source>
</evidence>
<evidence type="ECO:0000313" key="2">
    <source>
        <dbReference type="Proteomes" id="UP000595140"/>
    </source>
</evidence>
<gene>
    <name evidence="1" type="ORF">CCAM_LOCUS27374</name>
</gene>